<evidence type="ECO:0000256" key="4">
    <source>
        <dbReference type="ARBA" id="ARBA00022741"/>
    </source>
</evidence>
<keyword evidence="3" id="KW-0540">Nuclease</keyword>
<comment type="caution">
    <text evidence="7">The sequence shown here is derived from an EMBL/GenBank/DDBJ whole genome shotgun (WGS) entry which is preliminary data.</text>
</comment>
<comment type="similarity">
    <text evidence="6">Belongs to the HepT RNase toxin family.</text>
</comment>
<protein>
    <submittedName>
        <fullName evidence="7">DUF86 domain-containing protein</fullName>
    </submittedName>
</protein>
<dbReference type="Gene3D" id="1.20.120.580">
    <property type="entry name" value="bsu32300-like"/>
    <property type="match status" value="1"/>
</dbReference>
<evidence type="ECO:0000313" key="8">
    <source>
        <dbReference type="Proteomes" id="UP001596457"/>
    </source>
</evidence>
<dbReference type="Proteomes" id="UP001596457">
    <property type="component" value="Unassembled WGS sequence"/>
</dbReference>
<evidence type="ECO:0000313" key="7">
    <source>
        <dbReference type="EMBL" id="MFC7459633.1"/>
    </source>
</evidence>
<dbReference type="InterPro" id="IPR008201">
    <property type="entry name" value="HepT-like"/>
</dbReference>
<evidence type="ECO:0000256" key="5">
    <source>
        <dbReference type="ARBA" id="ARBA00022801"/>
    </source>
</evidence>
<sequence length="112" mass="12603">MTVDRVPAHLADMLRFTQELRGLVETMPVSDFVANRVLCLAVEKLFINLGEAAARVGADAVNMPAIPWRRVIGLRNILAHGYEQVAYEILHETVVRELPALETGLQQLLHRY</sequence>
<dbReference type="PANTHER" id="PTHR34139:SF1">
    <property type="entry name" value="RNASE MJ1380-RELATED"/>
    <property type="match status" value="1"/>
</dbReference>
<evidence type="ECO:0000256" key="3">
    <source>
        <dbReference type="ARBA" id="ARBA00022722"/>
    </source>
</evidence>
<name>A0ABW2S927_9BURK</name>
<dbReference type="RefSeq" id="WP_382198876.1">
    <property type="nucleotide sequence ID" value="NZ_JBHTBZ010000010.1"/>
</dbReference>
<reference evidence="8" key="1">
    <citation type="journal article" date="2019" name="Int. J. Syst. Evol. Microbiol.">
        <title>The Global Catalogue of Microorganisms (GCM) 10K type strain sequencing project: providing services to taxonomists for standard genome sequencing and annotation.</title>
        <authorList>
            <consortium name="The Broad Institute Genomics Platform"/>
            <consortium name="The Broad Institute Genome Sequencing Center for Infectious Disease"/>
            <person name="Wu L."/>
            <person name="Ma J."/>
        </authorList>
    </citation>
    <scope>NUCLEOTIDE SEQUENCE [LARGE SCALE GENOMIC DNA]</scope>
    <source>
        <strain evidence="8">CCUG 53903</strain>
    </source>
</reference>
<evidence type="ECO:0000256" key="2">
    <source>
        <dbReference type="ARBA" id="ARBA00022649"/>
    </source>
</evidence>
<dbReference type="PANTHER" id="PTHR34139">
    <property type="entry name" value="UPF0331 PROTEIN MJ0127"/>
    <property type="match status" value="1"/>
</dbReference>
<keyword evidence="1" id="KW-0597">Phosphoprotein</keyword>
<evidence type="ECO:0000256" key="1">
    <source>
        <dbReference type="ARBA" id="ARBA00022553"/>
    </source>
</evidence>
<proteinExistence type="inferred from homology"/>
<keyword evidence="4" id="KW-0547">Nucleotide-binding</keyword>
<keyword evidence="2" id="KW-1277">Toxin-antitoxin system</keyword>
<gene>
    <name evidence="7" type="ORF">ACFQU0_04235</name>
</gene>
<organism evidence="7 8">
    <name type="scientific">Hydrogenophaga defluvii</name>
    <dbReference type="NCBI Taxonomy" id="249410"/>
    <lineage>
        <taxon>Bacteria</taxon>
        <taxon>Pseudomonadati</taxon>
        <taxon>Pseudomonadota</taxon>
        <taxon>Betaproteobacteria</taxon>
        <taxon>Burkholderiales</taxon>
        <taxon>Comamonadaceae</taxon>
        <taxon>Hydrogenophaga</taxon>
    </lineage>
</organism>
<dbReference type="InterPro" id="IPR037038">
    <property type="entry name" value="HepT-like_sf"/>
</dbReference>
<keyword evidence="8" id="KW-1185">Reference proteome</keyword>
<accession>A0ABW2S927</accession>
<dbReference type="EMBL" id="JBHTBZ010000010">
    <property type="protein sequence ID" value="MFC7459633.1"/>
    <property type="molecule type" value="Genomic_DNA"/>
</dbReference>
<keyword evidence="5" id="KW-0378">Hydrolase</keyword>
<evidence type="ECO:0000256" key="6">
    <source>
        <dbReference type="ARBA" id="ARBA00024207"/>
    </source>
</evidence>
<dbReference type="Pfam" id="PF01934">
    <property type="entry name" value="HepT-like"/>
    <property type="match status" value="1"/>
</dbReference>
<dbReference type="InterPro" id="IPR051813">
    <property type="entry name" value="HepT_RNase_toxin"/>
</dbReference>